<evidence type="ECO:0000256" key="2">
    <source>
        <dbReference type="ARBA" id="ARBA00010942"/>
    </source>
</evidence>
<comment type="subcellular location">
    <subcellularLocation>
        <location evidence="1">Cell membrane</location>
        <topology evidence="1">Multi-pass membrane protein</topology>
    </subcellularLocation>
</comment>
<evidence type="ECO:0000313" key="10">
    <source>
        <dbReference type="EMBL" id="BAH38350.1"/>
    </source>
</evidence>
<keyword evidence="7 9" id="KW-0472">Membrane</keyword>
<dbReference type="Gene3D" id="3.30.2090.10">
    <property type="entry name" value="Multidrug efflux transporter AcrB TolC docking domain, DN and DC subdomains"/>
    <property type="match status" value="2"/>
</dbReference>
<dbReference type="eggNOG" id="COG3696">
    <property type="taxonomic scope" value="Bacteria"/>
</dbReference>
<dbReference type="GO" id="GO:0008324">
    <property type="term" value="F:monoatomic cation transmembrane transporter activity"/>
    <property type="evidence" value="ECO:0007669"/>
    <property type="project" value="InterPro"/>
</dbReference>
<evidence type="ECO:0000256" key="3">
    <source>
        <dbReference type="ARBA" id="ARBA00022448"/>
    </source>
</evidence>
<dbReference type="AlphaFoldDB" id="C1A7Z0"/>
<dbReference type="Gene3D" id="3.30.70.1430">
    <property type="entry name" value="Multidrug efflux transporter AcrB pore domain"/>
    <property type="match status" value="2"/>
</dbReference>
<dbReference type="Pfam" id="PF00873">
    <property type="entry name" value="ACR_tran"/>
    <property type="match status" value="1"/>
</dbReference>
<dbReference type="PANTHER" id="PTHR32063:SF24">
    <property type="entry name" value="CATION EFFLUX SYSTEM (ACRB_ACRD_ACRF FAMILY)"/>
    <property type="match status" value="1"/>
</dbReference>
<keyword evidence="11" id="KW-1185">Reference proteome</keyword>
<feature type="transmembrane region" description="Helical" evidence="9">
    <location>
        <begin position="35"/>
        <end position="52"/>
    </location>
</feature>
<feature type="transmembrane region" description="Helical" evidence="9">
    <location>
        <begin position="899"/>
        <end position="919"/>
    </location>
</feature>
<feature type="transmembrane region" description="Helical" evidence="9">
    <location>
        <begin position="1032"/>
        <end position="1058"/>
    </location>
</feature>
<feature type="transmembrane region" description="Helical" evidence="9">
    <location>
        <begin position="364"/>
        <end position="383"/>
    </location>
</feature>
<feature type="transmembrane region" description="Helical" evidence="9">
    <location>
        <begin position="926"/>
        <end position="947"/>
    </location>
</feature>
<dbReference type="Gene3D" id="3.30.70.1320">
    <property type="entry name" value="Multidrug efflux transporter AcrB pore domain like"/>
    <property type="match status" value="1"/>
</dbReference>
<evidence type="ECO:0000256" key="1">
    <source>
        <dbReference type="ARBA" id="ARBA00004651"/>
    </source>
</evidence>
<dbReference type="SUPFAM" id="SSF82714">
    <property type="entry name" value="Multidrug efflux transporter AcrB TolC docking domain, DN and DC subdomains"/>
    <property type="match status" value="2"/>
</dbReference>
<dbReference type="SUPFAM" id="SSF82866">
    <property type="entry name" value="Multidrug efflux transporter AcrB transmembrane domain"/>
    <property type="match status" value="2"/>
</dbReference>
<dbReference type="PRINTS" id="PR00702">
    <property type="entry name" value="ACRIFLAVINRP"/>
</dbReference>
<dbReference type="Gene3D" id="3.30.70.1440">
    <property type="entry name" value="Multidrug efflux transporter AcrB pore domain"/>
    <property type="match status" value="1"/>
</dbReference>
<proteinExistence type="inferred from homology"/>
<dbReference type="RefSeq" id="WP_012682797.1">
    <property type="nucleotide sequence ID" value="NC_012489.1"/>
</dbReference>
<keyword evidence="3" id="KW-0813">Transport</keyword>
<dbReference type="PANTHER" id="PTHR32063">
    <property type="match status" value="1"/>
</dbReference>
<feature type="compositionally biased region" description="Low complexity" evidence="8">
    <location>
        <begin position="1070"/>
        <end position="1079"/>
    </location>
</feature>
<feature type="region of interest" description="Disordered" evidence="8">
    <location>
        <begin position="1067"/>
        <end position="1088"/>
    </location>
</feature>
<dbReference type="SUPFAM" id="SSF82693">
    <property type="entry name" value="Multidrug efflux transporter AcrB pore domain, PN1, PN2, PC1 and PC2 subdomains"/>
    <property type="match status" value="3"/>
</dbReference>
<dbReference type="EMBL" id="AP009153">
    <property type="protein sequence ID" value="BAH38350.1"/>
    <property type="molecule type" value="Genomic_DNA"/>
</dbReference>
<feature type="transmembrane region" description="Helical" evidence="9">
    <location>
        <begin position="549"/>
        <end position="578"/>
    </location>
</feature>
<evidence type="ECO:0000256" key="7">
    <source>
        <dbReference type="ARBA" id="ARBA00023136"/>
    </source>
</evidence>
<dbReference type="InterPro" id="IPR027463">
    <property type="entry name" value="AcrB_DN_DC_subdom"/>
</dbReference>
<comment type="similarity">
    <text evidence="2">Belongs to the resistance-nodulation-cell division (RND) (TC 2.A.6) family.</text>
</comment>
<evidence type="ECO:0000256" key="9">
    <source>
        <dbReference type="SAM" id="Phobius"/>
    </source>
</evidence>
<evidence type="ECO:0000256" key="5">
    <source>
        <dbReference type="ARBA" id="ARBA00022692"/>
    </source>
</evidence>
<dbReference type="GO" id="GO:0005886">
    <property type="term" value="C:plasma membrane"/>
    <property type="evidence" value="ECO:0007669"/>
    <property type="project" value="UniProtKB-SubCell"/>
</dbReference>
<dbReference type="STRING" id="379066.GAU_1308"/>
<feature type="transmembrane region" description="Helical" evidence="9">
    <location>
        <begin position="959"/>
        <end position="979"/>
    </location>
</feature>
<dbReference type="InterPro" id="IPR004763">
    <property type="entry name" value="CusA-like"/>
</dbReference>
<feature type="transmembrane region" description="Helical" evidence="9">
    <location>
        <begin position="469"/>
        <end position="489"/>
    </location>
</feature>
<organism evidence="10 11">
    <name type="scientific">Gemmatimonas aurantiaca (strain DSM 14586 / JCM 11422 / NBRC 100505 / T-27)</name>
    <dbReference type="NCBI Taxonomy" id="379066"/>
    <lineage>
        <taxon>Bacteria</taxon>
        <taxon>Pseudomonadati</taxon>
        <taxon>Gemmatimonadota</taxon>
        <taxon>Gemmatimonadia</taxon>
        <taxon>Gemmatimonadales</taxon>
        <taxon>Gemmatimonadaceae</taxon>
        <taxon>Gemmatimonas</taxon>
    </lineage>
</organism>
<dbReference type="GO" id="GO:0042910">
    <property type="term" value="F:xenobiotic transmembrane transporter activity"/>
    <property type="evidence" value="ECO:0007669"/>
    <property type="project" value="TreeGrafter"/>
</dbReference>
<protein>
    <submittedName>
        <fullName evidence="10">Cation efflux protein</fullName>
    </submittedName>
</protein>
<reference evidence="11" key="1">
    <citation type="submission" date="2006-03" db="EMBL/GenBank/DDBJ databases">
        <title>Complete genome sequence of Gemmatimonas aurantiaca T-27 that represents a novel phylum Gemmatimonadetes.</title>
        <authorList>
            <person name="Takasaki K."/>
            <person name="Ichikawa N."/>
            <person name="Miura H."/>
            <person name="Matsushita S."/>
            <person name="Watanabe Y."/>
            <person name="Oguchi A."/>
            <person name="Ankai A."/>
            <person name="Yashiro I."/>
            <person name="Takahashi M."/>
            <person name="Terui Y."/>
            <person name="Fukui S."/>
            <person name="Yokoyama H."/>
            <person name="Tanikawa S."/>
            <person name="Hanada S."/>
            <person name="Kamagata Y."/>
            <person name="Fujita N."/>
        </authorList>
    </citation>
    <scope>NUCLEOTIDE SEQUENCE [LARGE SCALE GENOMIC DNA]</scope>
    <source>
        <strain evidence="11">T-27 / DSM 14586 / JCM 11422 / NBRC 100505</strain>
    </source>
</reference>
<dbReference type="InterPro" id="IPR001036">
    <property type="entry name" value="Acrflvin-R"/>
</dbReference>
<dbReference type="KEGG" id="gau:GAU_1308"/>
<evidence type="ECO:0000256" key="4">
    <source>
        <dbReference type="ARBA" id="ARBA00022475"/>
    </source>
</evidence>
<feature type="transmembrane region" description="Helical" evidence="9">
    <location>
        <begin position="501"/>
        <end position="528"/>
    </location>
</feature>
<dbReference type="HOGENOM" id="CLU_002755_1_2_0"/>
<evidence type="ECO:0000256" key="8">
    <source>
        <dbReference type="SAM" id="MobiDB-lite"/>
    </source>
</evidence>
<feature type="transmembrane region" description="Helical" evidence="9">
    <location>
        <begin position="390"/>
        <end position="410"/>
    </location>
</feature>
<gene>
    <name evidence="10" type="ordered locus">GAU_1308</name>
</gene>
<sequence length="1088" mass="116449">MATPETPRSTADAMEGETTNGVVERLVAWSIRQRLTVLVLVLAVAAAGLWALRTLRVDAFPDLTDVQVQVLIEAPGLSPVEVERLTTFPLETALQGLPDVTLVRSVSKYGFAAVTVVFEDHVDIQRARTLVSERLQGARSALPPGADASLGPLSSASSEIFMYKLLQDSASNTGERLDTRALRTLQDRVIRPQLRTVAGVTEVNSFGGEVRQAQVVVRPERLASFGLTLHDVVEAVESNNAVAAGGYLEHRDEQYILRGLGAAATLDDLRNTVIRASKAGVPVLIGDVADVRYGAELRQGAVSHDGLGEVVSGIVMMLRGENSREVVARVRERVADINRSLPPGVKVIPYYDQTDLVGGTLRTVSTNLVEGGLLVIAVLLLFLGNVRAALLVAATIPLSLLCAFLGMRWLGLSANLLSLGAIDFGMIVDGAVVMTEHFVRTLHGDEERGELPSTNKGIATRLLAAAHEVARPIAFGVLIIMLVYVPILSLQGLEARMFRPMAITVAIALFGSLLLALCFIPAASTWVFRRGARESKNAQRVEHALDRRYARALGAVMGRPGVTVFVALTLLLATLFVVPRLGTEFLPQLDEGSLLISATKDPTISLTRSVAMQEELERTVRLSPEVTTVVSRVGRAEIGSDPMGVNQADIFVMLKPRDQWRRGVDKDSMEREITERLEDRVPGIAISMTQPMQMRLDELISGVRADLAIKIFGDDPVITRQVAEQVAGVVRSVPGADEVQIEQTAGQGYLNVRLDRAAMARFGIPMAEVQEALETAVGGKPVSQLIEGSYAVDVAVYYPQALRTSPEAIGAITVPAPVGGASGGARIALSQIADIRLENGPVQVSRERAQRYTLVQSNVAGRDLGGFAADVRRAIESRVTVPPAVFVTYGGAFENQQRAMARLQVVVPLSILLIALLLWASLRSWWLAGLVLVNLPFAAVGGVLALWTRGLHLSVSASIGFIALFGVAVLNGLVLLTTVQRARARGATPLDAALGGARERLRPVLMTALVASLGFVPVALSHGTGAEVQRPLATVVIGGLVTSTLLTLFVLPTLFAAGESWRARREARRAAAQAQTATSNLPHTGLDP</sequence>
<name>C1A7Z0_GEMAT</name>
<dbReference type="Gene3D" id="1.20.1640.10">
    <property type="entry name" value="Multidrug efflux transporter AcrB transmembrane domain"/>
    <property type="match status" value="2"/>
</dbReference>
<evidence type="ECO:0000313" key="11">
    <source>
        <dbReference type="Proteomes" id="UP000002209"/>
    </source>
</evidence>
<accession>C1A7Z0</accession>
<evidence type="ECO:0000256" key="6">
    <source>
        <dbReference type="ARBA" id="ARBA00022989"/>
    </source>
</evidence>
<dbReference type="NCBIfam" id="TIGR00914">
    <property type="entry name" value="2A0601"/>
    <property type="match status" value="1"/>
</dbReference>
<keyword evidence="6 9" id="KW-1133">Transmembrane helix</keyword>
<feature type="transmembrane region" description="Helical" evidence="9">
    <location>
        <begin position="1000"/>
        <end position="1020"/>
    </location>
</feature>
<dbReference type="Proteomes" id="UP000002209">
    <property type="component" value="Chromosome"/>
</dbReference>
<keyword evidence="5 9" id="KW-0812">Transmembrane</keyword>
<keyword evidence="4" id="KW-1003">Cell membrane</keyword>
<feature type="transmembrane region" description="Helical" evidence="9">
    <location>
        <begin position="416"/>
        <end position="434"/>
    </location>
</feature>